<proteinExistence type="predicted"/>
<dbReference type="GO" id="GO:0004721">
    <property type="term" value="F:phosphoprotein phosphatase activity"/>
    <property type="evidence" value="ECO:0007669"/>
    <property type="project" value="InterPro"/>
</dbReference>
<dbReference type="Pfam" id="PF13350">
    <property type="entry name" value="Y_phosphatase3"/>
    <property type="match status" value="1"/>
</dbReference>
<keyword evidence="1" id="KW-1133">Transmembrane helix</keyword>
<name>A0A8J9ZDL7_BRALA</name>
<dbReference type="Gene3D" id="3.90.190.10">
    <property type="entry name" value="Protein tyrosine phosphatase superfamily"/>
    <property type="match status" value="1"/>
</dbReference>
<gene>
    <name evidence="2" type="primary">Hypp9066</name>
    <name evidence="2" type="ORF">BLAG_LOCUS11842</name>
</gene>
<reference evidence="2" key="1">
    <citation type="submission" date="2022-01" db="EMBL/GenBank/DDBJ databases">
        <authorList>
            <person name="Braso-Vives M."/>
        </authorList>
    </citation>
    <scope>NUCLEOTIDE SEQUENCE</scope>
</reference>
<dbReference type="InterPro" id="IPR029021">
    <property type="entry name" value="Prot-tyrosine_phosphatase-like"/>
</dbReference>
<protein>
    <submittedName>
        <fullName evidence="2">Hypp9066 protein</fullName>
    </submittedName>
</protein>
<dbReference type="EMBL" id="OV696704">
    <property type="protein sequence ID" value="CAH1251445.1"/>
    <property type="molecule type" value="Genomic_DNA"/>
</dbReference>
<sequence length="176" mass="20061">MDFQSLPNFRAVVPGKLYRSAKVDNVTPDDVDKLSSLGIKTIVDLRTLNEYRGSSAPKLLDDTFQVVTLKAQDRKPHPPELHFTVKEAGSHQDKTHYFVTFVNGQFFKGVLQRKPWYLRIYIILTMILAWLVDTVLRTNGEYLRKVASPILASKDQGMFQLYKDYVDLSTGSMFAG</sequence>
<dbReference type="OrthoDB" id="9988524at2759"/>
<accession>A0A8J9ZDL7</accession>
<feature type="transmembrane region" description="Helical" evidence="1">
    <location>
        <begin position="116"/>
        <end position="136"/>
    </location>
</feature>
<keyword evidence="1" id="KW-0812">Transmembrane</keyword>
<evidence type="ECO:0000313" key="3">
    <source>
        <dbReference type="Proteomes" id="UP000838412"/>
    </source>
</evidence>
<evidence type="ECO:0000256" key="1">
    <source>
        <dbReference type="SAM" id="Phobius"/>
    </source>
</evidence>
<keyword evidence="3" id="KW-1185">Reference proteome</keyword>
<organism evidence="2 3">
    <name type="scientific">Branchiostoma lanceolatum</name>
    <name type="common">Common lancelet</name>
    <name type="synonym">Amphioxus lanceolatum</name>
    <dbReference type="NCBI Taxonomy" id="7740"/>
    <lineage>
        <taxon>Eukaryota</taxon>
        <taxon>Metazoa</taxon>
        <taxon>Chordata</taxon>
        <taxon>Cephalochordata</taxon>
        <taxon>Leptocardii</taxon>
        <taxon>Amphioxiformes</taxon>
        <taxon>Branchiostomatidae</taxon>
        <taxon>Branchiostoma</taxon>
    </lineage>
</organism>
<dbReference type="SUPFAM" id="SSF52799">
    <property type="entry name" value="(Phosphotyrosine protein) phosphatases II"/>
    <property type="match status" value="1"/>
</dbReference>
<keyword evidence="1" id="KW-0472">Membrane</keyword>
<dbReference type="Proteomes" id="UP000838412">
    <property type="component" value="Chromosome 19"/>
</dbReference>
<dbReference type="InterPro" id="IPR026893">
    <property type="entry name" value="Tyr/Ser_Pase_IphP-type"/>
</dbReference>
<evidence type="ECO:0000313" key="2">
    <source>
        <dbReference type="EMBL" id="CAH1251445.1"/>
    </source>
</evidence>
<dbReference type="AlphaFoldDB" id="A0A8J9ZDL7"/>